<dbReference type="InterPro" id="IPR022537">
    <property type="entry name" value="TRSP_dom"/>
</dbReference>
<name>A0A6G8S591_9GAMM</name>
<feature type="domain" description="TRSP" evidence="1">
    <location>
        <begin position="262"/>
        <end position="354"/>
    </location>
</feature>
<dbReference type="Pfam" id="PF12500">
    <property type="entry name" value="TRSP"/>
    <property type="match status" value="1"/>
</dbReference>
<keyword evidence="3" id="KW-0808">Transferase</keyword>
<proteinExistence type="predicted"/>
<dbReference type="InterPro" id="IPR041688">
    <property type="entry name" value="PRTase_2"/>
</dbReference>
<dbReference type="InterPro" id="IPR000836">
    <property type="entry name" value="PRTase_dom"/>
</dbReference>
<dbReference type="RefSeq" id="WP_166325143.1">
    <property type="nucleotide sequence ID" value="NZ_CP049916.1"/>
</dbReference>
<keyword evidence="4" id="KW-1185">Reference proteome</keyword>
<dbReference type="Pfam" id="PF15609">
    <property type="entry name" value="PRTase_2"/>
    <property type="match status" value="1"/>
</dbReference>
<dbReference type="Proteomes" id="UP000501939">
    <property type="component" value="Chromosome"/>
</dbReference>
<evidence type="ECO:0000313" key="3">
    <source>
        <dbReference type="EMBL" id="QIO09281.1"/>
    </source>
</evidence>
<reference evidence="3 4" key="1">
    <citation type="submission" date="2020-03" db="EMBL/GenBank/DDBJ databases">
        <authorList>
            <person name="Zhu W."/>
        </authorList>
    </citation>
    <scope>NUCLEOTIDE SEQUENCE [LARGE SCALE GENOMIC DNA]</scope>
    <source>
        <strain evidence="3 4">185</strain>
    </source>
</reference>
<dbReference type="InterPro" id="IPR011214">
    <property type="entry name" value="UCP020967"/>
</dbReference>
<evidence type="ECO:0000313" key="4">
    <source>
        <dbReference type="Proteomes" id="UP000501939"/>
    </source>
</evidence>
<accession>A0A6G8S591</accession>
<gene>
    <name evidence="3" type="ORF">G8D99_09800</name>
</gene>
<dbReference type="EMBL" id="CP049916">
    <property type="protein sequence ID" value="QIO09281.1"/>
    <property type="molecule type" value="Genomic_DNA"/>
</dbReference>
<dbReference type="Gene3D" id="3.40.50.2020">
    <property type="match status" value="1"/>
</dbReference>
<organism evidence="3 4">
    <name type="scientific">Acinetobacter lanii</name>
    <dbReference type="NCBI Taxonomy" id="2715163"/>
    <lineage>
        <taxon>Bacteria</taxon>
        <taxon>Pseudomonadati</taxon>
        <taxon>Pseudomonadota</taxon>
        <taxon>Gammaproteobacteria</taxon>
        <taxon>Moraxellales</taxon>
        <taxon>Moraxellaceae</taxon>
        <taxon>Acinetobacter</taxon>
    </lineage>
</organism>
<evidence type="ECO:0000259" key="2">
    <source>
        <dbReference type="Pfam" id="PF15609"/>
    </source>
</evidence>
<dbReference type="AlphaFoldDB" id="A0A6G8S591"/>
<evidence type="ECO:0000259" key="1">
    <source>
        <dbReference type="Pfam" id="PF12500"/>
    </source>
</evidence>
<dbReference type="GO" id="GO:0016757">
    <property type="term" value="F:glycosyltransferase activity"/>
    <property type="evidence" value="ECO:0007669"/>
    <property type="project" value="UniProtKB-KW"/>
</dbReference>
<protein>
    <submittedName>
        <fullName evidence="3">Phosphoribosyltransferase</fullName>
    </submittedName>
</protein>
<dbReference type="SUPFAM" id="SSF53271">
    <property type="entry name" value="PRTase-like"/>
    <property type="match status" value="1"/>
</dbReference>
<sequence>MKKIQLSRGEISVSVDRTHPHWQLDDLLEFAERINPKRAFLFVSKVLGKHIPVAPSVMHSSYIDLAALIPKDLAYPITVIGMAETAVGLGAGVYRELKKTHAENAIFLTTTRHPISDLPTLGLFLEEHSHAQDQFILSSHDQRKHQHILESKTLILVDDEISTGKTFKNLIKSLQHSGLEQVERVILVTLVNWAEQHLTDLDVGLPIEVVSLLHGEWQWQSNNEVVHIEMPDVSSTEQHAHKIISPHDWGREPSFLNCSAWQQVKINHQHEKILVLGSGEFSWIPFLIAEQLEQQGAEVYFSSTTRSPIMQGHAIQSICSFKDNYGLNIDNFAYNVKHQDFDRVLLVIETARDSVDPTLFEQIKNLEIISYEC</sequence>
<dbReference type="InterPro" id="IPR029057">
    <property type="entry name" value="PRTase-like"/>
</dbReference>
<dbReference type="KEGG" id="alj:G8D99_09800"/>
<feature type="domain" description="Orotate phosphoribosyltransferase-like" evidence="2">
    <location>
        <begin position="27"/>
        <end position="216"/>
    </location>
</feature>
<dbReference type="CDD" id="cd06223">
    <property type="entry name" value="PRTases_typeI"/>
    <property type="match status" value="1"/>
</dbReference>
<keyword evidence="3" id="KW-0328">Glycosyltransferase</keyword>
<dbReference type="PIRSF" id="PIRSF020967">
    <property type="entry name" value="UCP020967"/>
    <property type="match status" value="1"/>
</dbReference>